<dbReference type="Gene3D" id="2.60.40.1180">
    <property type="entry name" value="Golgi alpha-mannosidase II"/>
    <property type="match status" value="1"/>
</dbReference>
<feature type="signal peptide" evidence="8">
    <location>
        <begin position="1"/>
        <end position="22"/>
    </location>
</feature>
<feature type="domain" description="Alpha galactosidase C-terminal" evidence="9">
    <location>
        <begin position="281"/>
        <end position="350"/>
    </location>
</feature>
<dbReference type="Gene3D" id="3.20.20.70">
    <property type="entry name" value="Aldolase class I"/>
    <property type="match status" value="2"/>
</dbReference>
<dbReference type="EMBL" id="CASHTH010000206">
    <property type="protein sequence ID" value="CAI7993967.1"/>
    <property type="molecule type" value="Genomic_DNA"/>
</dbReference>
<evidence type="ECO:0000313" key="10">
    <source>
        <dbReference type="EMBL" id="CAI7993967.1"/>
    </source>
</evidence>
<evidence type="ECO:0000313" key="11">
    <source>
        <dbReference type="Proteomes" id="UP001174909"/>
    </source>
</evidence>
<evidence type="ECO:0000256" key="5">
    <source>
        <dbReference type="ARBA" id="ARBA00022801"/>
    </source>
</evidence>
<dbReference type="GO" id="GO:0016139">
    <property type="term" value="P:glycoside catabolic process"/>
    <property type="evidence" value="ECO:0007669"/>
    <property type="project" value="TreeGrafter"/>
</dbReference>
<keyword evidence="4 8" id="KW-0732">Signal</keyword>
<keyword evidence="6 7" id="KW-0326">Glycosidase</keyword>
<dbReference type="Proteomes" id="UP001174909">
    <property type="component" value="Unassembled WGS sequence"/>
</dbReference>
<evidence type="ECO:0000256" key="3">
    <source>
        <dbReference type="ARBA" id="ARBA00012755"/>
    </source>
</evidence>
<sequence>MMAALVIQWLALASLLAGGAVSLDNGLALTPPMGWMSWERYRCNVDCTTDPYNCISEELYMEMADRLVDQGYKDLGYEFVNIDVHSRGLKLGIYGDIGTMTCGGYPGSYGHIETDAMTYAEWGVDMVKVDGCYANETVFAEGYPAMGKALNATGRPIVYSCSWPAYLKDPDYATISKTCNLWRNYDDIQDSWDSVLSIILHYAEGQDVFGNLDQQMSQMAMWAIFASPLLMSNDLWNIPEDSREILQNPEVIAVNQDKLGVQGKLVSSSTTSHPHSPKETTLYVFAKPLSTGSVAVALLNTDDQGTPRNMTVSLQEAGLKVTSARVRDLFELKDIGVFNSKVTLSVNPSGGVRLLLLTPVSP</sequence>
<evidence type="ECO:0000256" key="6">
    <source>
        <dbReference type="ARBA" id="ARBA00023295"/>
    </source>
</evidence>
<keyword evidence="7" id="KW-1015">Disulfide bond</keyword>
<dbReference type="PRINTS" id="PR00740">
    <property type="entry name" value="GLHYDRLASE27"/>
</dbReference>
<evidence type="ECO:0000256" key="4">
    <source>
        <dbReference type="ARBA" id="ARBA00022729"/>
    </source>
</evidence>
<comment type="catalytic activity">
    <reaction evidence="1">
        <text>Hydrolysis of terminal, non-reducing alpha-D-galactose residues in alpha-D-galactosides, including galactose oligosaccharides, galactomannans and galactolipids.</text>
        <dbReference type="EC" id="3.2.1.22"/>
    </reaction>
</comment>
<dbReference type="GO" id="GO:0004557">
    <property type="term" value="F:alpha-galactosidase activity"/>
    <property type="evidence" value="ECO:0007669"/>
    <property type="project" value="UniProtKB-EC"/>
</dbReference>
<dbReference type="SUPFAM" id="SSF51011">
    <property type="entry name" value="Glycosyl hydrolase domain"/>
    <property type="match status" value="1"/>
</dbReference>
<dbReference type="GO" id="GO:0009311">
    <property type="term" value="P:oligosaccharide metabolic process"/>
    <property type="evidence" value="ECO:0007669"/>
    <property type="project" value="TreeGrafter"/>
</dbReference>
<organism evidence="10 11">
    <name type="scientific">Geodia barretti</name>
    <name type="common">Barrett's horny sponge</name>
    <dbReference type="NCBI Taxonomy" id="519541"/>
    <lineage>
        <taxon>Eukaryota</taxon>
        <taxon>Metazoa</taxon>
        <taxon>Porifera</taxon>
        <taxon>Demospongiae</taxon>
        <taxon>Heteroscleromorpha</taxon>
        <taxon>Tetractinellida</taxon>
        <taxon>Astrophorina</taxon>
        <taxon>Geodiidae</taxon>
        <taxon>Geodia</taxon>
    </lineage>
</organism>
<evidence type="ECO:0000256" key="2">
    <source>
        <dbReference type="ARBA" id="ARBA00009743"/>
    </source>
</evidence>
<dbReference type="InterPro" id="IPR013780">
    <property type="entry name" value="Glyco_hydro_b"/>
</dbReference>
<dbReference type="GO" id="GO:0005737">
    <property type="term" value="C:cytoplasm"/>
    <property type="evidence" value="ECO:0007669"/>
    <property type="project" value="TreeGrafter"/>
</dbReference>
<keyword evidence="5 7" id="KW-0378">Hydrolase</keyword>
<evidence type="ECO:0000256" key="8">
    <source>
        <dbReference type="SAM" id="SignalP"/>
    </source>
</evidence>
<dbReference type="AlphaFoldDB" id="A0AA35QWQ0"/>
<comment type="subunit">
    <text evidence="7">Homodimer.</text>
</comment>
<dbReference type="Pfam" id="PF16499">
    <property type="entry name" value="Melibiase_2"/>
    <property type="match status" value="3"/>
</dbReference>
<dbReference type="CDD" id="cd14792">
    <property type="entry name" value="GH27"/>
    <property type="match status" value="1"/>
</dbReference>
<dbReference type="InterPro" id="IPR013785">
    <property type="entry name" value="Aldolase_TIM"/>
</dbReference>
<dbReference type="PANTHER" id="PTHR11452:SF83">
    <property type="entry name" value="ALPHA-GALACTOSIDASE"/>
    <property type="match status" value="1"/>
</dbReference>
<dbReference type="Pfam" id="PF17801">
    <property type="entry name" value="Melibiase_C"/>
    <property type="match status" value="1"/>
</dbReference>
<accession>A0AA35QWQ0</accession>
<gene>
    <name evidence="10" type="ORF">GBAR_LOCUS1357</name>
</gene>
<comment type="caution">
    <text evidence="10">The sequence shown here is derived from an EMBL/GenBank/DDBJ whole genome shotgun (WGS) entry which is preliminary data.</text>
</comment>
<dbReference type="InterPro" id="IPR017853">
    <property type="entry name" value="GH"/>
</dbReference>
<name>A0AA35QWQ0_GEOBA</name>
<evidence type="ECO:0000259" key="9">
    <source>
        <dbReference type="Pfam" id="PF17801"/>
    </source>
</evidence>
<feature type="chain" id="PRO_5041283158" description="Alpha-galactosidase" evidence="8">
    <location>
        <begin position="23"/>
        <end position="362"/>
    </location>
</feature>
<evidence type="ECO:0000256" key="7">
    <source>
        <dbReference type="RuleBase" id="RU361168"/>
    </source>
</evidence>
<dbReference type="SUPFAM" id="SSF51445">
    <property type="entry name" value="(Trans)glycosidases"/>
    <property type="match status" value="1"/>
</dbReference>
<dbReference type="InterPro" id="IPR002241">
    <property type="entry name" value="Glyco_hydro_27"/>
</dbReference>
<comment type="similarity">
    <text evidence="2 7">Belongs to the glycosyl hydrolase 27 family.</text>
</comment>
<keyword evidence="11" id="KW-1185">Reference proteome</keyword>
<reference evidence="10" key="1">
    <citation type="submission" date="2023-03" db="EMBL/GenBank/DDBJ databases">
        <authorList>
            <person name="Steffen K."/>
            <person name="Cardenas P."/>
        </authorList>
    </citation>
    <scope>NUCLEOTIDE SEQUENCE</scope>
</reference>
<dbReference type="PANTHER" id="PTHR11452">
    <property type="entry name" value="ALPHA-GALACTOSIDASE/ALPHA-N-ACETYLGALACTOSAMINIDASE"/>
    <property type="match status" value="1"/>
</dbReference>
<dbReference type="EC" id="3.2.1.-" evidence="7"/>
<evidence type="ECO:0000256" key="1">
    <source>
        <dbReference type="ARBA" id="ARBA00001255"/>
    </source>
</evidence>
<dbReference type="InterPro" id="IPR041233">
    <property type="entry name" value="Melibiase_C"/>
</dbReference>
<protein>
    <recommendedName>
        <fullName evidence="3 7">Alpha-galactosidase</fullName>
        <ecNumber evidence="7">3.2.1.-</ecNumber>
    </recommendedName>
</protein>
<proteinExistence type="inferred from homology"/>